<evidence type="ECO:0000313" key="3">
    <source>
        <dbReference type="Proteomes" id="UP001063166"/>
    </source>
</evidence>
<name>A0A9P3PGI4_LYOSH</name>
<evidence type="ECO:0000256" key="1">
    <source>
        <dbReference type="SAM" id="MobiDB-lite"/>
    </source>
</evidence>
<dbReference type="OrthoDB" id="3365439at2759"/>
<dbReference type="Proteomes" id="UP001063166">
    <property type="component" value="Unassembled WGS sequence"/>
</dbReference>
<gene>
    <name evidence="2" type="ORF">LshimejAT787_0209860</name>
</gene>
<feature type="compositionally biased region" description="Basic and acidic residues" evidence="1">
    <location>
        <begin position="108"/>
        <end position="124"/>
    </location>
</feature>
<accession>A0A9P3PGI4</accession>
<protein>
    <recommendedName>
        <fullName evidence="4">rRNA-processing protein FYV7</fullName>
    </recommendedName>
</protein>
<keyword evidence="3" id="KW-1185">Reference proteome</keyword>
<evidence type="ECO:0000313" key="2">
    <source>
        <dbReference type="EMBL" id="GLB35421.1"/>
    </source>
</evidence>
<proteinExistence type="predicted"/>
<sequence>MAETNLKRKRPPTFPHLPLNRATKLKRTWVENKKIKSKWKAQKRKEGLSTTPQAEDSTSSEKEESDPEGSASGSEQPDEEEEEEGTSELEETEPAPRKSTLHPSRAHIHPELAPAKRDKRRRPDEAEDASVEAPSLRELTRRAYSRSSLHTFKAGSGQGSSGRGRGRGGARARGGQRGETGRGQPNMKLRMEAMLEKIKQTIA</sequence>
<dbReference type="EMBL" id="BRPK01000002">
    <property type="protein sequence ID" value="GLB35421.1"/>
    <property type="molecule type" value="Genomic_DNA"/>
</dbReference>
<evidence type="ECO:0008006" key="4">
    <source>
        <dbReference type="Google" id="ProtNLM"/>
    </source>
</evidence>
<reference evidence="2" key="1">
    <citation type="submission" date="2022-07" db="EMBL/GenBank/DDBJ databases">
        <title>The genome of Lyophyllum shimeji provides insight into the initial evolution of ectomycorrhizal fungal genome.</title>
        <authorList>
            <person name="Kobayashi Y."/>
            <person name="Shibata T."/>
            <person name="Hirakawa H."/>
            <person name="Shigenobu S."/>
            <person name="Nishiyama T."/>
            <person name="Yamada A."/>
            <person name="Hasebe M."/>
            <person name="Kawaguchi M."/>
        </authorList>
    </citation>
    <scope>NUCLEOTIDE SEQUENCE</scope>
    <source>
        <strain evidence="2">AT787</strain>
    </source>
</reference>
<dbReference type="AlphaFoldDB" id="A0A9P3PGI4"/>
<comment type="caution">
    <text evidence="2">The sequence shown here is derived from an EMBL/GenBank/DDBJ whole genome shotgun (WGS) entry which is preliminary data.</text>
</comment>
<feature type="compositionally biased region" description="Acidic residues" evidence="1">
    <location>
        <begin position="76"/>
        <end position="93"/>
    </location>
</feature>
<feature type="region of interest" description="Disordered" evidence="1">
    <location>
        <begin position="1"/>
        <end position="186"/>
    </location>
</feature>
<organism evidence="2 3">
    <name type="scientific">Lyophyllum shimeji</name>
    <name type="common">Hon-shimeji</name>
    <name type="synonym">Tricholoma shimeji</name>
    <dbReference type="NCBI Taxonomy" id="47721"/>
    <lineage>
        <taxon>Eukaryota</taxon>
        <taxon>Fungi</taxon>
        <taxon>Dikarya</taxon>
        <taxon>Basidiomycota</taxon>
        <taxon>Agaricomycotina</taxon>
        <taxon>Agaricomycetes</taxon>
        <taxon>Agaricomycetidae</taxon>
        <taxon>Agaricales</taxon>
        <taxon>Tricholomatineae</taxon>
        <taxon>Lyophyllaceae</taxon>
        <taxon>Lyophyllum</taxon>
    </lineage>
</organism>